<dbReference type="Pfam" id="PF07766">
    <property type="entry name" value="LETM1_RBD"/>
    <property type="match status" value="1"/>
</dbReference>
<dbReference type="EMBL" id="KE525004">
    <property type="protein sequence ID" value="KFB40255.1"/>
    <property type="molecule type" value="Genomic_DNA"/>
</dbReference>
<gene>
    <name evidence="26" type="ORF">ZHAS_00007718</name>
</gene>
<name>A0A084VQL1_ANOSI</name>
<dbReference type="VEuPathDB" id="VectorBase:ASIC007718"/>
<feature type="transmembrane region" description="Helical" evidence="23">
    <location>
        <begin position="239"/>
        <end position="262"/>
    </location>
</feature>
<evidence type="ECO:0000313" key="28">
    <source>
        <dbReference type="Proteomes" id="UP000030765"/>
    </source>
</evidence>
<evidence type="ECO:0000256" key="14">
    <source>
        <dbReference type="ARBA" id="ARBA00022989"/>
    </source>
</evidence>
<dbReference type="InterPro" id="IPR011992">
    <property type="entry name" value="EF-hand-dom_pair"/>
</dbReference>
<keyword evidence="14 23" id="KW-1133">Transmembrane helix</keyword>
<dbReference type="SUPFAM" id="SSF47473">
    <property type="entry name" value="EF-hand"/>
    <property type="match status" value="1"/>
</dbReference>
<keyword evidence="9" id="KW-0479">Metal-binding</keyword>
<feature type="compositionally biased region" description="Low complexity" evidence="22">
    <location>
        <begin position="858"/>
        <end position="870"/>
    </location>
</feature>
<evidence type="ECO:0000256" key="20">
    <source>
        <dbReference type="PROSITE-ProRule" id="PRU01094"/>
    </source>
</evidence>
<evidence type="ECO:0000256" key="18">
    <source>
        <dbReference type="ARBA" id="ARBA00023136"/>
    </source>
</evidence>
<keyword evidence="16" id="KW-0406">Ion transport</keyword>
<comment type="similarity">
    <text evidence="3">Belongs to the LETM1 family.</text>
</comment>
<keyword evidence="8 23" id="KW-0812">Transmembrane</keyword>
<organism evidence="26">
    <name type="scientific">Anopheles sinensis</name>
    <name type="common">Mosquito</name>
    <dbReference type="NCBI Taxonomy" id="74873"/>
    <lineage>
        <taxon>Eukaryota</taxon>
        <taxon>Metazoa</taxon>
        <taxon>Ecdysozoa</taxon>
        <taxon>Arthropoda</taxon>
        <taxon>Hexapoda</taxon>
        <taxon>Insecta</taxon>
        <taxon>Pterygota</taxon>
        <taxon>Neoptera</taxon>
        <taxon>Endopterygota</taxon>
        <taxon>Diptera</taxon>
        <taxon>Nematocera</taxon>
        <taxon>Culicoidea</taxon>
        <taxon>Culicidae</taxon>
        <taxon>Anophelinae</taxon>
        <taxon>Anopheles</taxon>
    </lineage>
</organism>
<comment type="similarity">
    <text evidence="2">Belongs to the DNase II family.</text>
</comment>
<feature type="domain" description="Letm1 RBD" evidence="25">
    <location>
        <begin position="285"/>
        <end position="476"/>
    </location>
</feature>
<keyword evidence="7" id="KW-0109">Calcium transport</keyword>
<evidence type="ECO:0000256" key="4">
    <source>
        <dbReference type="ARBA" id="ARBA00020557"/>
    </source>
</evidence>
<keyword evidence="5" id="KW-0813">Transport</keyword>
<evidence type="ECO:0000256" key="16">
    <source>
        <dbReference type="ARBA" id="ARBA00023065"/>
    </source>
</evidence>
<dbReference type="InterPro" id="IPR004947">
    <property type="entry name" value="DNase_II"/>
</dbReference>
<dbReference type="InterPro" id="IPR044202">
    <property type="entry name" value="LETM1/MDM38-like"/>
</dbReference>
<keyword evidence="11" id="KW-0378">Hydrolase</keyword>
<keyword evidence="10" id="KW-0999">Mitochondrion inner membrane</keyword>
<reference evidence="27" key="2">
    <citation type="submission" date="2020-05" db="UniProtKB">
        <authorList>
            <consortium name="EnsemblMetazoa"/>
        </authorList>
    </citation>
    <scope>IDENTIFICATION</scope>
</reference>
<evidence type="ECO:0000256" key="3">
    <source>
        <dbReference type="ARBA" id="ARBA00009584"/>
    </source>
</evidence>
<dbReference type="PROSITE" id="PS50222">
    <property type="entry name" value="EF_HAND_2"/>
    <property type="match status" value="1"/>
</dbReference>
<dbReference type="Proteomes" id="UP000030765">
    <property type="component" value="Unassembled WGS sequence"/>
</dbReference>
<sequence>MSLLLRNHSQLIGMNRYYRNIHPNVRVRFASYRSKRPLIGVLSAQYDNVCLGNANFGTSGGVSVRQPGGGGLVLLDALGYGTPPTVRCISTTSWLREQPSSKVEVTVQTLKQTQKEKEKEQLVANGKVTSTVNGAPVTKGLSDSTVAAASGSESVPGATTSSTTPQTAAAAGAAVVATAPVVKKTLKQRIWAEVLHYYHGFRLLFIDINISRKLLWRVLNGKTLTRREHRLLIRTTSDLFRLVPFSVFIIVPFMELLLPLAIKLFPGMLPSTFQTSTDVEDKFKQTFKVKLEMAKFLQKTLDDMSVQHKEHRSQAAKDFTEFFTRVRTTDNFTASNEEILKFSKLFEDEITLDSLSRQQLQALCRVVEVSPIGTSNLLRFQLRMKLRSLAADDRTIQKEGIESLNLSELQAACRARGMRAYGASEERLKSQLQEWINLSLNEKVPPSLLLLSRAMMLPENITTGDKLKATISSLPDSVGTVTKAAIGEREGKIDNKTKIEVIKEEQRRILEEREEEKEKQKEQREQQELVDGAPILMADGTADPQTIAPGSAAPAQPAQVIFAPAPATKIVLDPLPPPPQAAGEISSVDLEVLGDALETLGKNKKSLLVEKEEMRDLKEEIADYQEDVQELQEVVTSAKNKEEVQVKESRAAKLLFKKVNSMINKMDTVLTELERKEKQLKERKHAAEQSDELQVPPAAEEELVRIDELMSAIKKIKNVTDDSRLDQISKILGKIDDDQDGQIKVEDVLKVIETIGKENVKLNAKQVDELIDLLDKEEVLEAEDKIEKALTKSLEAKEKQKEQKEKEKEKLLELTDKATDLSALAPPPSPALSTGQVSADALPPIPSTPPPPPPPSPSKSSSSSTTTAPPKYYMYKLPKEPSEHDSPTNGLRYVYVSSKDDHGGDTLTWHSAHFTVNQSQSAPGSTIVQSLSNDSAILTLLYNDEPSNGPMNAERGHTKGVVSTDGKTGYWLIHSVPKFPPEIGTGYSYPHTGMLYGQSFLCISLDGSEMETVGHQLLYNEVNVYSTRVPSHLTDRFPMLTRAAKMLPVNKSPPFYSQQTVRSGGGVEFVTFAKSRQFAKELYADWIAPALDVGLLVESWQHGAGNLPSECSGRPHSVMNVREVSIDAKDRFATLKDHSKWAVDASAESRWICVGDINRQEHQKQRGGGSVCRLSPEVAGLYRGMVDSVEPCPKSDWTGLFKF</sequence>
<feature type="domain" description="EF-hand" evidence="24">
    <location>
        <begin position="723"/>
        <end position="758"/>
    </location>
</feature>
<evidence type="ECO:0000256" key="8">
    <source>
        <dbReference type="ARBA" id="ARBA00022692"/>
    </source>
</evidence>
<evidence type="ECO:0000256" key="5">
    <source>
        <dbReference type="ARBA" id="ARBA00022448"/>
    </source>
</evidence>
<keyword evidence="15 21" id="KW-0175">Coiled coil</keyword>
<dbReference type="CDD" id="cd09120">
    <property type="entry name" value="PLDc_DNaseII_1"/>
    <property type="match status" value="1"/>
</dbReference>
<feature type="compositionally biased region" description="Pro residues" evidence="22">
    <location>
        <begin position="843"/>
        <end position="857"/>
    </location>
</feature>
<accession>A0A084VQL1</accession>
<dbReference type="GO" id="GO:0043022">
    <property type="term" value="F:ribosome binding"/>
    <property type="evidence" value="ECO:0007669"/>
    <property type="project" value="InterPro"/>
</dbReference>
<dbReference type="GO" id="GO:0004531">
    <property type="term" value="F:deoxyribonuclease II activity"/>
    <property type="evidence" value="ECO:0007669"/>
    <property type="project" value="InterPro"/>
</dbReference>
<protein>
    <recommendedName>
        <fullName evidence="4">Mitochondrial proton/calcium exchanger protein</fullName>
    </recommendedName>
    <alternativeName>
        <fullName evidence="19">Leucine zipper-EF-hand-containing transmembrane protein 1</fullName>
    </alternativeName>
</protein>
<comment type="subcellular location">
    <subcellularLocation>
        <location evidence="1">Mitochondrion inner membrane</location>
        <topology evidence="1">Single-pass membrane protein</topology>
    </subcellularLocation>
</comment>
<dbReference type="GO" id="GO:0030003">
    <property type="term" value="P:intracellular monoatomic cation homeostasis"/>
    <property type="evidence" value="ECO:0007669"/>
    <property type="project" value="TreeGrafter"/>
</dbReference>
<dbReference type="PANTHER" id="PTHR14009">
    <property type="entry name" value="LEUCINE ZIPPER-EF-HAND CONTAINING TRANSMEMBRANE PROTEIN"/>
    <property type="match status" value="1"/>
</dbReference>
<dbReference type="OMA" id="HTGMLYG"/>
<reference evidence="26 28" key="1">
    <citation type="journal article" date="2014" name="BMC Genomics">
        <title>Genome sequence of Anopheles sinensis provides insight into genetics basis of mosquito competence for malaria parasites.</title>
        <authorList>
            <person name="Zhou D."/>
            <person name="Zhang D."/>
            <person name="Ding G."/>
            <person name="Shi L."/>
            <person name="Hou Q."/>
            <person name="Ye Y."/>
            <person name="Xu Y."/>
            <person name="Zhou H."/>
            <person name="Xiong C."/>
            <person name="Li S."/>
            <person name="Yu J."/>
            <person name="Hong S."/>
            <person name="Yu X."/>
            <person name="Zou P."/>
            <person name="Chen C."/>
            <person name="Chang X."/>
            <person name="Wang W."/>
            <person name="Lv Y."/>
            <person name="Sun Y."/>
            <person name="Ma L."/>
            <person name="Shen B."/>
            <person name="Zhu C."/>
        </authorList>
    </citation>
    <scope>NUCLEOTIDE SEQUENCE [LARGE SCALE GENOMIC DNA]</scope>
</reference>
<dbReference type="InterPro" id="IPR033122">
    <property type="entry name" value="LETM1-like_RBD"/>
</dbReference>
<dbReference type="InterPro" id="IPR059005">
    <property type="entry name" value="LETM1_C"/>
</dbReference>
<dbReference type="GO" id="GO:0015297">
    <property type="term" value="F:antiporter activity"/>
    <property type="evidence" value="ECO:0007669"/>
    <property type="project" value="UniProtKB-KW"/>
</dbReference>
<dbReference type="Pfam" id="PF26561">
    <property type="entry name" value="LETM1_C"/>
    <property type="match status" value="1"/>
</dbReference>
<evidence type="ECO:0000256" key="22">
    <source>
        <dbReference type="SAM" id="MobiDB-lite"/>
    </source>
</evidence>
<dbReference type="EMBL" id="ATLV01015250">
    <property type="status" value="NOT_ANNOTATED_CDS"/>
    <property type="molecule type" value="Genomic_DNA"/>
</dbReference>
<dbReference type="PROSITE" id="PS51758">
    <property type="entry name" value="LETM1_RBD"/>
    <property type="match status" value="1"/>
</dbReference>
<feature type="coiled-coil region" evidence="21">
    <location>
        <begin position="607"/>
        <end position="690"/>
    </location>
</feature>
<evidence type="ECO:0000256" key="9">
    <source>
        <dbReference type="ARBA" id="ARBA00022723"/>
    </source>
</evidence>
<proteinExistence type="inferred from homology"/>
<dbReference type="AlphaFoldDB" id="A0A084VQL1"/>
<evidence type="ECO:0000256" key="15">
    <source>
        <dbReference type="ARBA" id="ARBA00023054"/>
    </source>
</evidence>
<evidence type="ECO:0000256" key="6">
    <source>
        <dbReference type="ARBA" id="ARBA00022449"/>
    </source>
</evidence>
<evidence type="ECO:0000259" key="24">
    <source>
        <dbReference type="PROSITE" id="PS50222"/>
    </source>
</evidence>
<evidence type="ECO:0000256" key="11">
    <source>
        <dbReference type="ARBA" id="ARBA00022801"/>
    </source>
</evidence>
<dbReference type="STRING" id="74873.A0A084VQL1"/>
<evidence type="ECO:0000256" key="10">
    <source>
        <dbReference type="ARBA" id="ARBA00022792"/>
    </source>
</evidence>
<keyword evidence="28" id="KW-1185">Reference proteome</keyword>
<evidence type="ECO:0000313" key="27">
    <source>
        <dbReference type="EnsemblMetazoa" id="ASIC007718-PA"/>
    </source>
</evidence>
<keyword evidence="6" id="KW-0050">Antiport</keyword>
<feature type="region of interest" description="Disordered" evidence="22">
    <location>
        <begin position="819"/>
        <end position="888"/>
    </location>
</feature>
<dbReference type="EnsemblMetazoa" id="ASIC007718-RA">
    <property type="protein sequence ID" value="ASIC007718-PA"/>
    <property type="gene ID" value="ASIC007718"/>
</dbReference>
<keyword evidence="17 20" id="KW-0496">Mitochondrion</keyword>
<dbReference type="Pfam" id="PF03265">
    <property type="entry name" value="DNase_II"/>
    <property type="match status" value="1"/>
</dbReference>
<evidence type="ECO:0000256" key="21">
    <source>
        <dbReference type="SAM" id="Coils"/>
    </source>
</evidence>
<evidence type="ECO:0000256" key="7">
    <source>
        <dbReference type="ARBA" id="ARBA00022568"/>
    </source>
</evidence>
<dbReference type="GO" id="GO:0005509">
    <property type="term" value="F:calcium ion binding"/>
    <property type="evidence" value="ECO:0007669"/>
    <property type="project" value="InterPro"/>
</dbReference>
<keyword evidence="18 23" id="KW-0472">Membrane</keyword>
<dbReference type="OrthoDB" id="624114at2759"/>
<dbReference type="CDD" id="cd09121">
    <property type="entry name" value="PLDc_DNaseII_2"/>
    <property type="match status" value="1"/>
</dbReference>
<dbReference type="VEuPathDB" id="VectorBase:ASIS023464"/>
<dbReference type="PANTHER" id="PTHR14009:SF1">
    <property type="entry name" value="MITOCHONDRIAL PROTON_CALCIUM EXCHANGER PROTEIN"/>
    <property type="match status" value="1"/>
</dbReference>
<keyword evidence="13" id="KW-0809">Transit peptide</keyword>
<dbReference type="InterPro" id="IPR002048">
    <property type="entry name" value="EF_hand_dom"/>
</dbReference>
<evidence type="ECO:0000256" key="19">
    <source>
        <dbReference type="ARBA" id="ARBA00031360"/>
    </source>
</evidence>
<evidence type="ECO:0000256" key="1">
    <source>
        <dbReference type="ARBA" id="ARBA00004434"/>
    </source>
</evidence>
<feature type="compositionally biased region" description="Basic and acidic residues" evidence="22">
    <location>
        <begin position="877"/>
        <end position="886"/>
    </location>
</feature>
<evidence type="ECO:0000259" key="25">
    <source>
        <dbReference type="PROSITE" id="PS51758"/>
    </source>
</evidence>
<feature type="coiled-coil region" evidence="21">
    <location>
        <begin position="499"/>
        <end position="530"/>
    </location>
</feature>
<evidence type="ECO:0000256" key="13">
    <source>
        <dbReference type="ARBA" id="ARBA00022946"/>
    </source>
</evidence>
<keyword evidence="12" id="KW-0106">Calcium</keyword>
<evidence type="ECO:0000256" key="12">
    <source>
        <dbReference type="ARBA" id="ARBA00022837"/>
    </source>
</evidence>
<dbReference type="GO" id="GO:0005743">
    <property type="term" value="C:mitochondrial inner membrane"/>
    <property type="evidence" value="ECO:0007669"/>
    <property type="project" value="UniProtKB-SubCell"/>
</dbReference>
<evidence type="ECO:0000256" key="17">
    <source>
        <dbReference type="ARBA" id="ARBA00023128"/>
    </source>
</evidence>
<evidence type="ECO:0000256" key="2">
    <source>
        <dbReference type="ARBA" id="ARBA00007527"/>
    </source>
</evidence>
<evidence type="ECO:0000256" key="23">
    <source>
        <dbReference type="SAM" id="Phobius"/>
    </source>
</evidence>
<evidence type="ECO:0000313" key="26">
    <source>
        <dbReference type="EMBL" id="KFB40255.1"/>
    </source>
</evidence>